<dbReference type="GO" id="GO:0004674">
    <property type="term" value="F:protein serine/threonine kinase activity"/>
    <property type="evidence" value="ECO:0007669"/>
    <property type="project" value="TreeGrafter"/>
</dbReference>
<dbReference type="EMBL" id="JAQMWT010000043">
    <property type="protein sequence ID" value="KAJ8612694.1"/>
    <property type="molecule type" value="Genomic_DNA"/>
</dbReference>
<dbReference type="InterPro" id="IPR011009">
    <property type="entry name" value="Kinase-like_dom_sf"/>
</dbReference>
<gene>
    <name evidence="2" type="ORF">CTAYLR_008957</name>
</gene>
<accession>A0AAD7UP18</accession>
<evidence type="ECO:0000259" key="1">
    <source>
        <dbReference type="PROSITE" id="PS50011"/>
    </source>
</evidence>
<dbReference type="Gene3D" id="3.30.200.20">
    <property type="entry name" value="Phosphorylase Kinase, domain 1"/>
    <property type="match status" value="1"/>
</dbReference>
<dbReference type="AlphaFoldDB" id="A0AAD7UP18"/>
<dbReference type="Pfam" id="PF00069">
    <property type="entry name" value="Pkinase"/>
    <property type="match status" value="1"/>
</dbReference>
<organism evidence="2 3">
    <name type="scientific">Chrysophaeum taylorii</name>
    <dbReference type="NCBI Taxonomy" id="2483200"/>
    <lineage>
        <taxon>Eukaryota</taxon>
        <taxon>Sar</taxon>
        <taxon>Stramenopiles</taxon>
        <taxon>Ochrophyta</taxon>
        <taxon>Pelagophyceae</taxon>
        <taxon>Pelagomonadales</taxon>
        <taxon>Pelagomonadaceae</taxon>
        <taxon>Chrysophaeum</taxon>
    </lineage>
</organism>
<comment type="caution">
    <text evidence="2">The sequence shown here is derived from an EMBL/GenBank/DDBJ whole genome shotgun (WGS) entry which is preliminary data.</text>
</comment>
<dbReference type="PROSITE" id="PS50011">
    <property type="entry name" value="PROTEIN_KINASE_DOM"/>
    <property type="match status" value="1"/>
</dbReference>
<sequence length="331" mass="36333">MIREMVTPNPIVESTGMSSVASVELSAVQVEECLLGRGAFCDVWAAWWNNERVAIKRIRGDLSRGTEAIARKDLEREIAILSQIKPHEHIIRLVATGPGPFVLLERLTTQFGERFGAWKAEADRLVPASVTRQLAWVCGPSCVRGLVRRRGVLWTARIGAARDLAAALAHLHGTAVPMHRVAYRDLKPSNLGFDGDRLILFDFGLAKLLPMGGTDSPPVPMTPETGSVRYMSPEVALGEPYDHSCDIYSFGILLWQLCALEIPFAHMTPAMHRQDVVLGGERPPIGHSDWSESLCSLLANCWAASPRARLTAESAVTALDRELRDQTAALL</sequence>
<dbReference type="Gene3D" id="1.10.510.10">
    <property type="entry name" value="Transferase(Phosphotransferase) domain 1"/>
    <property type="match status" value="1"/>
</dbReference>
<dbReference type="SUPFAM" id="SSF56112">
    <property type="entry name" value="Protein kinase-like (PK-like)"/>
    <property type="match status" value="1"/>
</dbReference>
<keyword evidence="3" id="KW-1185">Reference proteome</keyword>
<dbReference type="InterPro" id="IPR000719">
    <property type="entry name" value="Prot_kinase_dom"/>
</dbReference>
<evidence type="ECO:0000313" key="3">
    <source>
        <dbReference type="Proteomes" id="UP001230188"/>
    </source>
</evidence>
<dbReference type="InterPro" id="IPR051681">
    <property type="entry name" value="Ser/Thr_Kinases-Pseudokinases"/>
</dbReference>
<evidence type="ECO:0000313" key="2">
    <source>
        <dbReference type="EMBL" id="KAJ8612694.1"/>
    </source>
</evidence>
<dbReference type="GO" id="GO:0005524">
    <property type="term" value="F:ATP binding"/>
    <property type="evidence" value="ECO:0007669"/>
    <property type="project" value="InterPro"/>
</dbReference>
<name>A0AAD7UP18_9STRA</name>
<dbReference type="Proteomes" id="UP001230188">
    <property type="component" value="Unassembled WGS sequence"/>
</dbReference>
<feature type="domain" description="Protein kinase" evidence="1">
    <location>
        <begin position="29"/>
        <end position="323"/>
    </location>
</feature>
<reference evidence="2" key="1">
    <citation type="submission" date="2023-01" db="EMBL/GenBank/DDBJ databases">
        <title>Metagenome sequencing of chrysophaentin producing Chrysophaeum taylorii.</title>
        <authorList>
            <person name="Davison J."/>
            <person name="Bewley C."/>
        </authorList>
    </citation>
    <scope>NUCLEOTIDE SEQUENCE</scope>
    <source>
        <strain evidence="2">NIES-1699</strain>
    </source>
</reference>
<dbReference type="SMART" id="SM00220">
    <property type="entry name" value="S_TKc"/>
    <property type="match status" value="1"/>
</dbReference>
<protein>
    <recommendedName>
        <fullName evidence="1">Protein kinase domain-containing protein</fullName>
    </recommendedName>
</protein>
<proteinExistence type="predicted"/>
<dbReference type="PIRSF" id="PIRSF000654">
    <property type="entry name" value="Integrin-linked_kinase"/>
    <property type="match status" value="1"/>
</dbReference>
<dbReference type="PANTHER" id="PTHR44329">
    <property type="entry name" value="SERINE/THREONINE-PROTEIN KINASE TNNI3K-RELATED"/>
    <property type="match status" value="1"/>
</dbReference>